<dbReference type="Gene3D" id="3.30.565.10">
    <property type="entry name" value="Histidine kinase-like ATPase, C-terminal domain"/>
    <property type="match status" value="1"/>
</dbReference>
<dbReference type="Pfam" id="PF02518">
    <property type="entry name" value="HATPase_c"/>
    <property type="match status" value="1"/>
</dbReference>
<dbReference type="InterPro" id="IPR036097">
    <property type="entry name" value="HisK_dim/P_sf"/>
</dbReference>
<feature type="transmembrane region" description="Helical" evidence="13">
    <location>
        <begin position="388"/>
        <end position="408"/>
    </location>
</feature>
<evidence type="ECO:0000313" key="16">
    <source>
        <dbReference type="Proteomes" id="UP001595711"/>
    </source>
</evidence>
<comment type="similarity">
    <text evidence="3">Belongs to the sodium:solute symporter (SSF) (TC 2.A.21) family.</text>
</comment>
<dbReference type="Gene3D" id="1.10.287.130">
    <property type="match status" value="1"/>
</dbReference>
<keyword evidence="15" id="KW-0067">ATP-binding</keyword>
<evidence type="ECO:0000256" key="3">
    <source>
        <dbReference type="ARBA" id="ARBA00006434"/>
    </source>
</evidence>
<dbReference type="SUPFAM" id="SSF47384">
    <property type="entry name" value="Homodimeric domain of signal transducing histidine kinase"/>
    <property type="match status" value="1"/>
</dbReference>
<dbReference type="InterPro" id="IPR005467">
    <property type="entry name" value="His_kinase_dom"/>
</dbReference>
<dbReference type="InterPro" id="IPR004358">
    <property type="entry name" value="Sig_transdc_His_kin-like_C"/>
</dbReference>
<evidence type="ECO:0000256" key="4">
    <source>
        <dbReference type="ARBA" id="ARBA00012438"/>
    </source>
</evidence>
<evidence type="ECO:0000313" key="15">
    <source>
        <dbReference type="EMBL" id="MFC3678302.1"/>
    </source>
</evidence>
<dbReference type="CDD" id="cd00082">
    <property type="entry name" value="HisKA"/>
    <property type="match status" value="1"/>
</dbReference>
<keyword evidence="9 13" id="KW-1133">Transmembrane helix</keyword>
<comment type="catalytic activity">
    <reaction evidence="1">
        <text>ATP + protein L-histidine = ADP + protein N-phospho-L-histidine.</text>
        <dbReference type="EC" id="2.7.13.3"/>
    </reaction>
</comment>
<name>A0ABV7VMH9_9PROT</name>
<dbReference type="EC" id="2.7.13.3" evidence="4"/>
<dbReference type="InterPro" id="IPR050736">
    <property type="entry name" value="Sensor_HK_Regulatory"/>
</dbReference>
<dbReference type="InterPro" id="IPR036890">
    <property type="entry name" value="HATPase_C_sf"/>
</dbReference>
<protein>
    <recommendedName>
        <fullName evidence="4">histidine kinase</fullName>
        <ecNumber evidence="4">2.7.13.3</ecNumber>
    </recommendedName>
</protein>
<feature type="transmembrane region" description="Helical" evidence="13">
    <location>
        <begin position="289"/>
        <end position="314"/>
    </location>
</feature>
<feature type="transmembrane region" description="Helical" evidence="13">
    <location>
        <begin position="334"/>
        <end position="367"/>
    </location>
</feature>
<feature type="domain" description="Histidine kinase" evidence="14">
    <location>
        <begin position="686"/>
        <end position="907"/>
    </location>
</feature>
<dbReference type="InterPro" id="IPR003594">
    <property type="entry name" value="HATPase_dom"/>
</dbReference>
<evidence type="ECO:0000256" key="5">
    <source>
        <dbReference type="ARBA" id="ARBA00022553"/>
    </source>
</evidence>
<keyword evidence="11 13" id="KW-0472">Membrane</keyword>
<evidence type="ECO:0000256" key="1">
    <source>
        <dbReference type="ARBA" id="ARBA00000085"/>
    </source>
</evidence>
<dbReference type="PANTHER" id="PTHR43711:SF1">
    <property type="entry name" value="HISTIDINE KINASE 1"/>
    <property type="match status" value="1"/>
</dbReference>
<organism evidence="15 16">
    <name type="scientific">Ferrovibrio xuzhouensis</name>
    <dbReference type="NCBI Taxonomy" id="1576914"/>
    <lineage>
        <taxon>Bacteria</taxon>
        <taxon>Pseudomonadati</taxon>
        <taxon>Pseudomonadota</taxon>
        <taxon>Alphaproteobacteria</taxon>
        <taxon>Rhodospirillales</taxon>
        <taxon>Rhodospirillaceae</taxon>
        <taxon>Ferrovibrio</taxon>
    </lineage>
</organism>
<comment type="subcellular location">
    <subcellularLocation>
        <location evidence="2">Membrane</location>
        <topology evidence="2">Multi-pass membrane protein</topology>
    </subcellularLocation>
</comment>
<dbReference type="InterPro" id="IPR038377">
    <property type="entry name" value="Na/Glc_symporter_sf"/>
</dbReference>
<evidence type="ECO:0000256" key="12">
    <source>
        <dbReference type="SAM" id="Coils"/>
    </source>
</evidence>
<evidence type="ECO:0000256" key="2">
    <source>
        <dbReference type="ARBA" id="ARBA00004141"/>
    </source>
</evidence>
<dbReference type="CDD" id="cd10322">
    <property type="entry name" value="SLC5sbd"/>
    <property type="match status" value="1"/>
</dbReference>
<feature type="transmembrane region" description="Helical" evidence="13">
    <location>
        <begin position="196"/>
        <end position="220"/>
    </location>
</feature>
<accession>A0ABV7VMH9</accession>
<feature type="transmembrane region" description="Helical" evidence="13">
    <location>
        <begin position="71"/>
        <end position="88"/>
    </location>
</feature>
<evidence type="ECO:0000256" key="9">
    <source>
        <dbReference type="ARBA" id="ARBA00022989"/>
    </source>
</evidence>
<dbReference type="PROSITE" id="PS50109">
    <property type="entry name" value="HIS_KIN"/>
    <property type="match status" value="1"/>
</dbReference>
<keyword evidence="15" id="KW-0547">Nucleotide-binding</keyword>
<dbReference type="Gene3D" id="1.20.1730.10">
    <property type="entry name" value="Sodium/glucose cotransporter"/>
    <property type="match status" value="1"/>
</dbReference>
<dbReference type="Proteomes" id="UP001595711">
    <property type="component" value="Unassembled WGS sequence"/>
</dbReference>
<dbReference type="PRINTS" id="PR00344">
    <property type="entry name" value="BCTRLSENSOR"/>
</dbReference>
<dbReference type="Pfam" id="PF00512">
    <property type="entry name" value="HisKA"/>
    <property type="match status" value="1"/>
</dbReference>
<dbReference type="GO" id="GO:0005524">
    <property type="term" value="F:ATP binding"/>
    <property type="evidence" value="ECO:0007669"/>
    <property type="project" value="UniProtKB-KW"/>
</dbReference>
<keyword evidence="7 13" id="KW-0812">Transmembrane</keyword>
<evidence type="ECO:0000256" key="7">
    <source>
        <dbReference type="ARBA" id="ARBA00022692"/>
    </source>
</evidence>
<dbReference type="InterPro" id="IPR001734">
    <property type="entry name" value="Na/solute_symporter"/>
</dbReference>
<feature type="transmembrane region" description="Helical" evidence="13">
    <location>
        <begin position="119"/>
        <end position="147"/>
    </location>
</feature>
<keyword evidence="16" id="KW-1185">Reference proteome</keyword>
<gene>
    <name evidence="15" type="ORF">ACFOOQ_22345</name>
</gene>
<dbReference type="SUPFAM" id="SSF55874">
    <property type="entry name" value="ATPase domain of HSP90 chaperone/DNA topoisomerase II/histidine kinase"/>
    <property type="match status" value="1"/>
</dbReference>
<keyword evidence="6" id="KW-0808">Transferase</keyword>
<dbReference type="PROSITE" id="PS50283">
    <property type="entry name" value="NA_SOLUT_SYMP_3"/>
    <property type="match status" value="1"/>
</dbReference>
<sequence>MLASGTIVVVAGLYLGGLFLLAWFTDHRAAQGSRRFIGSSISYTLSLAIYCTSWTFFGAVGSAARSGLEYLTIYIGPTLALMAWWYLLRKLIRISKAQRITSIADFVSARYGKSASLSALITVIAVVVVTPYIALQLKAVAAAYNAVSDHTMPGLTQLGETSLSGDTGLWVAICMGTFVILFGTRNLGADERHPGVVAAIALESMVKLFSLGAIAIFALYGLNDGIADLFHHAAQAPSLQRLYVFGEGFEPRWIATTFLSAAAMICLPRQFQVAVVENSDERHLATASWVFPLYLLLFSLFVIPIAIAGVTRLPEGMNPDLYVLTLPMAYNQDYLVLLAFIGGLSAGTSMVIMASIALSIMISNHLVTPLLLRLPYFTPPGSGDFSRTLLLVRRFSIVAILTLGYVYYRTITSADPLASIGLVSFAGVAQFLPALLGGVFWRGATKSGATTGLLVGFAVWIYALLLPNFAIPGSPLFELVRSGPWGLTFLKPDALFGLGGWDSLVHGLFWSLSFNIAAYVGVSLLTTQSPIEQLQSAIFVDIFERGAENVDNALQRSAHADDLLRLTQSILGHERAHRIFRDYARSQGRKDDLPVPDPALIAYVERQLASSVGAASARTLVSRIVMGETITVEAVISILDETKQAIRYSRELERKSHELEETAEKLRRANEQLRQLDMMKDDFLSQVSHELRTPMTSIRSFAEILANAQDIENPQTKRFLGIIQQESERLTRLLDEILDLNRVENDQVDWPLSAADAAQIARQAMAAMAGLAKSHNAQLIDALGDAALPVRVEADRLQQVFINLISNAIRHNDSAAPAIWVEGGTASDGMTVEIRVRDNGPGIPPEDRDLLFGKFSRGWSGRRKHHGSSGLGLAISHGIIQRLGGSLKLEDSGDRGAVFVVRLPAAGATGSEARLARAAGT</sequence>
<evidence type="ECO:0000256" key="10">
    <source>
        <dbReference type="ARBA" id="ARBA00023012"/>
    </source>
</evidence>
<dbReference type="SMART" id="SM00388">
    <property type="entry name" value="HisKA"/>
    <property type="match status" value="1"/>
</dbReference>
<dbReference type="CDD" id="cd00075">
    <property type="entry name" value="HATPase"/>
    <property type="match status" value="1"/>
</dbReference>
<comment type="caution">
    <text evidence="15">The sequence shown here is derived from an EMBL/GenBank/DDBJ whole genome shotgun (WGS) entry which is preliminary data.</text>
</comment>
<keyword evidence="10" id="KW-0902">Two-component regulatory system</keyword>
<dbReference type="RefSeq" id="WP_379729926.1">
    <property type="nucleotide sequence ID" value="NZ_JBHRYJ010000008.1"/>
</dbReference>
<evidence type="ECO:0000256" key="13">
    <source>
        <dbReference type="SAM" id="Phobius"/>
    </source>
</evidence>
<evidence type="ECO:0000256" key="8">
    <source>
        <dbReference type="ARBA" id="ARBA00022777"/>
    </source>
</evidence>
<feature type="transmembrane region" description="Helical" evidence="13">
    <location>
        <begin position="420"/>
        <end position="441"/>
    </location>
</feature>
<reference evidence="16" key="1">
    <citation type="journal article" date="2019" name="Int. J. Syst. Evol. Microbiol.">
        <title>The Global Catalogue of Microorganisms (GCM) 10K type strain sequencing project: providing services to taxonomists for standard genome sequencing and annotation.</title>
        <authorList>
            <consortium name="The Broad Institute Genomics Platform"/>
            <consortium name="The Broad Institute Genome Sequencing Center for Infectious Disease"/>
            <person name="Wu L."/>
            <person name="Ma J."/>
        </authorList>
    </citation>
    <scope>NUCLEOTIDE SEQUENCE [LARGE SCALE GENOMIC DNA]</scope>
    <source>
        <strain evidence="16">KCTC 42182</strain>
    </source>
</reference>
<evidence type="ECO:0000259" key="14">
    <source>
        <dbReference type="PROSITE" id="PS50109"/>
    </source>
</evidence>
<feature type="transmembrane region" description="Helical" evidence="13">
    <location>
        <begin position="251"/>
        <end position="268"/>
    </location>
</feature>
<dbReference type="EMBL" id="JBHRYJ010000008">
    <property type="protein sequence ID" value="MFC3678302.1"/>
    <property type="molecule type" value="Genomic_DNA"/>
</dbReference>
<dbReference type="SMART" id="SM00387">
    <property type="entry name" value="HATPase_c"/>
    <property type="match status" value="1"/>
</dbReference>
<feature type="transmembrane region" description="Helical" evidence="13">
    <location>
        <begin position="167"/>
        <end position="184"/>
    </location>
</feature>
<feature type="transmembrane region" description="Helical" evidence="13">
    <location>
        <begin position="453"/>
        <end position="471"/>
    </location>
</feature>
<dbReference type="PANTHER" id="PTHR43711">
    <property type="entry name" value="TWO-COMPONENT HISTIDINE KINASE"/>
    <property type="match status" value="1"/>
</dbReference>
<keyword evidence="8" id="KW-0418">Kinase</keyword>
<feature type="transmembrane region" description="Helical" evidence="13">
    <location>
        <begin position="36"/>
        <end position="59"/>
    </location>
</feature>
<dbReference type="InterPro" id="IPR003661">
    <property type="entry name" value="HisK_dim/P_dom"/>
</dbReference>
<evidence type="ECO:0000256" key="6">
    <source>
        <dbReference type="ARBA" id="ARBA00022679"/>
    </source>
</evidence>
<proteinExistence type="inferred from homology"/>
<evidence type="ECO:0000256" key="11">
    <source>
        <dbReference type="ARBA" id="ARBA00023136"/>
    </source>
</evidence>
<feature type="coiled-coil region" evidence="12">
    <location>
        <begin position="645"/>
        <end position="686"/>
    </location>
</feature>
<keyword evidence="12" id="KW-0175">Coiled coil</keyword>
<feature type="transmembrane region" description="Helical" evidence="13">
    <location>
        <begin position="6"/>
        <end position="24"/>
    </location>
</feature>
<keyword evidence="5" id="KW-0597">Phosphoprotein</keyword>